<keyword evidence="1" id="KW-0812">Transmembrane</keyword>
<dbReference type="EMBL" id="CZBY01000010">
    <property type="protein sequence ID" value="CUQ86843.1"/>
    <property type="molecule type" value="Genomic_DNA"/>
</dbReference>
<proteinExistence type="predicted"/>
<protein>
    <submittedName>
        <fullName evidence="2">Uncharacterized protein</fullName>
    </submittedName>
</protein>
<organism evidence="2 3">
    <name type="scientific">[Eubacterium] siraeum</name>
    <dbReference type="NCBI Taxonomy" id="39492"/>
    <lineage>
        <taxon>Bacteria</taxon>
        <taxon>Bacillati</taxon>
        <taxon>Bacillota</taxon>
        <taxon>Clostridia</taxon>
        <taxon>Eubacteriales</taxon>
        <taxon>Oscillospiraceae</taxon>
        <taxon>Oscillospiraceae incertae sedis</taxon>
    </lineage>
</organism>
<evidence type="ECO:0000313" key="3">
    <source>
        <dbReference type="Proteomes" id="UP000095662"/>
    </source>
</evidence>
<dbReference type="Proteomes" id="UP000095662">
    <property type="component" value="Unassembled WGS sequence"/>
</dbReference>
<reference evidence="2 3" key="1">
    <citation type="submission" date="2015-09" db="EMBL/GenBank/DDBJ databases">
        <authorList>
            <consortium name="Pathogen Informatics"/>
        </authorList>
    </citation>
    <scope>NUCLEOTIDE SEQUENCE [LARGE SCALE GENOMIC DNA]</scope>
    <source>
        <strain evidence="2 3">2789STDY5834928</strain>
    </source>
</reference>
<name>A0A174ZHG4_9FIRM</name>
<accession>A0A174ZHG4</accession>
<dbReference type="AlphaFoldDB" id="A0A174ZHG4"/>
<dbReference type="STRING" id="39492.ERS852540_01377"/>
<gene>
    <name evidence="2" type="ORF">ERS852540_01377</name>
</gene>
<keyword evidence="1" id="KW-0472">Membrane</keyword>
<feature type="transmembrane region" description="Helical" evidence="1">
    <location>
        <begin position="89"/>
        <end position="112"/>
    </location>
</feature>
<evidence type="ECO:0000256" key="1">
    <source>
        <dbReference type="SAM" id="Phobius"/>
    </source>
</evidence>
<feature type="transmembrane region" description="Helical" evidence="1">
    <location>
        <begin position="118"/>
        <end position="136"/>
    </location>
</feature>
<evidence type="ECO:0000313" key="2">
    <source>
        <dbReference type="EMBL" id="CUQ86843.1"/>
    </source>
</evidence>
<sequence length="154" mass="17983">MALLRAKLGVSLFRHPCRKPLSLGKGLYYWGYRPKSKQGCLQSATQSHCTMQWYKWLTTCMGGYAPQPHFLITKKFFYRLLIYVFYRNIIYQCGCMELLLLRSGILFLAVLFCQCVKQILYVFAYLTICIKISAVCKLQAARIHRFIAYKNHTA</sequence>
<keyword evidence="1" id="KW-1133">Transmembrane helix</keyword>